<dbReference type="GO" id="GO:1990180">
    <property type="term" value="P:mitochondrial tRNA 3'-end processing"/>
    <property type="evidence" value="ECO:0007669"/>
    <property type="project" value="TreeGrafter"/>
</dbReference>
<keyword evidence="5" id="KW-0548">Nucleotidyltransferase</keyword>
<dbReference type="GO" id="GO:0046872">
    <property type="term" value="F:metal ion binding"/>
    <property type="evidence" value="ECO:0007669"/>
    <property type="project" value="UniProtKB-KW"/>
</dbReference>
<evidence type="ECO:0000256" key="3">
    <source>
        <dbReference type="ARBA" id="ARBA00022679"/>
    </source>
</evidence>
<dbReference type="OrthoDB" id="445712at2759"/>
<dbReference type="EMBL" id="CAACVG010011982">
    <property type="protein sequence ID" value="VEN59328.1"/>
    <property type="molecule type" value="Genomic_DNA"/>
</dbReference>
<reference evidence="12 13" key="1">
    <citation type="submission" date="2019-01" db="EMBL/GenBank/DDBJ databases">
        <authorList>
            <person name="Sayadi A."/>
        </authorList>
    </citation>
    <scope>NUCLEOTIDE SEQUENCE [LARGE SCALE GENOMIC DNA]</scope>
</reference>
<evidence type="ECO:0000256" key="9">
    <source>
        <dbReference type="RuleBase" id="RU003953"/>
    </source>
</evidence>
<evidence type="ECO:0000259" key="10">
    <source>
        <dbReference type="Pfam" id="PF01743"/>
    </source>
</evidence>
<dbReference type="SUPFAM" id="SSF81891">
    <property type="entry name" value="Poly A polymerase C-terminal region-like"/>
    <property type="match status" value="1"/>
</dbReference>
<protein>
    <recommendedName>
        <fullName evidence="14">Poly A polymerase head domain-containing protein</fullName>
    </recommendedName>
</protein>
<dbReference type="InterPro" id="IPR002646">
    <property type="entry name" value="PolA_pol_head_dom"/>
</dbReference>
<evidence type="ECO:0000256" key="4">
    <source>
        <dbReference type="ARBA" id="ARBA00022694"/>
    </source>
</evidence>
<dbReference type="SUPFAM" id="SSF81301">
    <property type="entry name" value="Nucleotidyltransferase"/>
    <property type="match status" value="1"/>
</dbReference>
<evidence type="ECO:0000256" key="8">
    <source>
        <dbReference type="ARBA" id="ARBA00022842"/>
    </source>
</evidence>
<organism evidence="12 13">
    <name type="scientific">Callosobruchus maculatus</name>
    <name type="common">Southern cowpea weevil</name>
    <name type="synonym">Pulse bruchid</name>
    <dbReference type="NCBI Taxonomy" id="64391"/>
    <lineage>
        <taxon>Eukaryota</taxon>
        <taxon>Metazoa</taxon>
        <taxon>Ecdysozoa</taxon>
        <taxon>Arthropoda</taxon>
        <taxon>Hexapoda</taxon>
        <taxon>Insecta</taxon>
        <taxon>Pterygota</taxon>
        <taxon>Neoptera</taxon>
        <taxon>Endopterygota</taxon>
        <taxon>Coleoptera</taxon>
        <taxon>Polyphaga</taxon>
        <taxon>Cucujiformia</taxon>
        <taxon>Chrysomeloidea</taxon>
        <taxon>Chrysomelidae</taxon>
        <taxon>Bruchinae</taxon>
        <taxon>Bruchini</taxon>
        <taxon>Callosobruchus</taxon>
    </lineage>
</organism>
<name>A0A653DJ08_CALMS</name>
<keyword evidence="9" id="KW-0694">RNA-binding</keyword>
<dbReference type="InterPro" id="IPR043519">
    <property type="entry name" value="NT_sf"/>
</dbReference>
<keyword evidence="4" id="KW-0819">tRNA processing</keyword>
<evidence type="ECO:0000256" key="1">
    <source>
        <dbReference type="ARBA" id="ARBA00001946"/>
    </source>
</evidence>
<dbReference type="Pfam" id="PF12627">
    <property type="entry name" value="PolyA_pol_RNAbd"/>
    <property type="match status" value="1"/>
</dbReference>
<evidence type="ECO:0000256" key="7">
    <source>
        <dbReference type="ARBA" id="ARBA00022741"/>
    </source>
</evidence>
<dbReference type="GO" id="GO:0005739">
    <property type="term" value="C:mitochondrion"/>
    <property type="evidence" value="ECO:0007669"/>
    <property type="project" value="TreeGrafter"/>
</dbReference>
<dbReference type="Gene3D" id="3.30.460.10">
    <property type="entry name" value="Beta Polymerase, domain 2"/>
    <property type="match status" value="1"/>
</dbReference>
<keyword evidence="7" id="KW-0547">Nucleotide-binding</keyword>
<evidence type="ECO:0000259" key="11">
    <source>
        <dbReference type="Pfam" id="PF12627"/>
    </source>
</evidence>
<keyword evidence="8" id="KW-0460">Magnesium</keyword>
<comment type="similarity">
    <text evidence="2 9">Belongs to the tRNA nucleotidyltransferase/poly(A) polymerase family.</text>
</comment>
<evidence type="ECO:0000256" key="5">
    <source>
        <dbReference type="ARBA" id="ARBA00022695"/>
    </source>
</evidence>
<dbReference type="GO" id="GO:0000049">
    <property type="term" value="F:tRNA binding"/>
    <property type="evidence" value="ECO:0007669"/>
    <property type="project" value="TreeGrafter"/>
</dbReference>
<dbReference type="PANTHER" id="PTHR46173:SF1">
    <property type="entry name" value="CCA TRNA NUCLEOTIDYLTRANSFERASE 1, MITOCHONDRIAL"/>
    <property type="match status" value="1"/>
</dbReference>
<evidence type="ECO:0008006" key="14">
    <source>
        <dbReference type="Google" id="ProtNLM"/>
    </source>
</evidence>
<evidence type="ECO:0000256" key="6">
    <source>
        <dbReference type="ARBA" id="ARBA00022723"/>
    </source>
</evidence>
<dbReference type="GO" id="GO:0001680">
    <property type="term" value="P:tRNA 3'-terminal CCA addition"/>
    <property type="evidence" value="ECO:0007669"/>
    <property type="project" value="TreeGrafter"/>
</dbReference>
<dbReference type="Proteomes" id="UP000410492">
    <property type="component" value="Unassembled WGS sequence"/>
</dbReference>
<evidence type="ECO:0000313" key="13">
    <source>
        <dbReference type="Proteomes" id="UP000410492"/>
    </source>
</evidence>
<dbReference type="InterPro" id="IPR050264">
    <property type="entry name" value="Bact_CCA-adding_enz_type3_sf"/>
</dbReference>
<dbReference type="GO" id="GO:0000166">
    <property type="term" value="F:nucleotide binding"/>
    <property type="evidence" value="ECO:0007669"/>
    <property type="project" value="UniProtKB-KW"/>
</dbReference>
<keyword evidence="3 9" id="KW-0808">Transferase</keyword>
<keyword evidence="6" id="KW-0479">Metal-binding</keyword>
<feature type="domain" description="tRNA nucleotidyltransferase/poly(A) polymerase RNA and SrmB- binding" evidence="11">
    <location>
        <begin position="239"/>
        <end position="290"/>
    </location>
</feature>
<gene>
    <name evidence="12" type="ORF">CALMAC_LOCUS17377</name>
</gene>
<comment type="cofactor">
    <cofactor evidence="1">
        <name>Mg(2+)</name>
        <dbReference type="ChEBI" id="CHEBI:18420"/>
    </cofactor>
</comment>
<feature type="domain" description="Poly A polymerase head" evidence="10">
    <location>
        <begin position="82"/>
        <end position="204"/>
    </location>
</feature>
<dbReference type="CDD" id="cd05398">
    <property type="entry name" value="NT_ClassII-CCAase"/>
    <property type="match status" value="1"/>
</dbReference>
<dbReference type="GO" id="GO:0016779">
    <property type="term" value="F:nucleotidyltransferase activity"/>
    <property type="evidence" value="ECO:0007669"/>
    <property type="project" value="UniProtKB-KW"/>
</dbReference>
<dbReference type="InterPro" id="IPR032828">
    <property type="entry name" value="PolyA_RNA-bd"/>
</dbReference>
<evidence type="ECO:0000313" key="12">
    <source>
        <dbReference type="EMBL" id="VEN59328.1"/>
    </source>
</evidence>
<dbReference type="Pfam" id="PF01743">
    <property type="entry name" value="PolyA_pol"/>
    <property type="match status" value="1"/>
</dbReference>
<dbReference type="AlphaFoldDB" id="A0A653DJ08"/>
<dbReference type="PANTHER" id="PTHR46173">
    <property type="entry name" value="CCA TRNA NUCLEOTIDYLTRANSFERASE 1, MITOCHONDRIAL"/>
    <property type="match status" value="1"/>
</dbReference>
<keyword evidence="13" id="KW-1185">Reference proteome</keyword>
<sequence>MLYSRCIYRSFKRAIKFIYANYATVSDLSPQDRITFLRKMALPRARENPMIMKMDTIEFRSIFSHELQALITLFKEYGFEIRIAGGAVRDLLMGIKPKDLDFATTATPTQMKDMFTAENVRMINMNGEKHGTITPRINDKENFEITTLRIDVLTDGRHAEVQFTTDWMLDALRRDLTINSMFLGLDGCVYDYFYGYDDLKKRRIAFVGDAATRIKEDYLRILRYFRFYGRIAVDPDKHETETLTVVKENASGLENISGERIWMELKKILEGNFAGDLMKTIVKCGIAPYIGLPEDPDTKELEKVWRQSGHNNLNAITLLSSLLYTQEDVVALNARLKLSAFERDLAMFVVQHRNPKLHSNPLMPYQQLVVKAKSKPTDIKKMATEVLKYNNSPYIDDFEKWEIPKFPVSGTMLKEKGVEGGRFMGVVIAELRQVWADGEFKLSAEELLEELPNVLNVLATKRKHK</sequence>
<dbReference type="Gene3D" id="1.10.3090.10">
    <property type="entry name" value="cca-adding enzyme, domain 2"/>
    <property type="match status" value="1"/>
</dbReference>
<accession>A0A653DJ08</accession>
<evidence type="ECO:0000256" key="2">
    <source>
        <dbReference type="ARBA" id="ARBA00007265"/>
    </source>
</evidence>
<proteinExistence type="inferred from homology"/>